<feature type="transmembrane region" description="Helical" evidence="4">
    <location>
        <begin position="260"/>
        <end position="283"/>
    </location>
</feature>
<feature type="transmembrane region" description="Helical" evidence="4">
    <location>
        <begin position="103"/>
        <end position="125"/>
    </location>
</feature>
<feature type="transmembrane region" description="Helical" evidence="4">
    <location>
        <begin position="290"/>
        <end position="310"/>
    </location>
</feature>
<feature type="transmembrane region" description="Helical" evidence="4">
    <location>
        <begin position="316"/>
        <end position="337"/>
    </location>
</feature>
<dbReference type="SUPFAM" id="SSF103473">
    <property type="entry name" value="MFS general substrate transporter"/>
    <property type="match status" value="1"/>
</dbReference>
<dbReference type="InterPro" id="IPR050327">
    <property type="entry name" value="Proton-linked_MCT"/>
</dbReference>
<dbReference type="Proteomes" id="UP000298438">
    <property type="component" value="Unassembled WGS sequence"/>
</dbReference>
<dbReference type="PROSITE" id="PS50850">
    <property type="entry name" value="MFS"/>
    <property type="match status" value="1"/>
</dbReference>
<gene>
    <name evidence="6" type="ORF">E4L96_05910</name>
</gene>
<reference evidence="6 7" key="1">
    <citation type="submission" date="2019-03" db="EMBL/GenBank/DDBJ databases">
        <title>Draft Genome Sequence of Massilia arenosa sp. nov., a Novel Massilia Species Isolated from a Sandy-loam Maize Soil.</title>
        <authorList>
            <person name="Raths R."/>
            <person name="Peta V."/>
            <person name="Bucking H."/>
        </authorList>
    </citation>
    <scope>NUCLEOTIDE SEQUENCE [LARGE SCALE GENOMIC DNA]</scope>
    <source>
        <strain evidence="6 7">MC02</strain>
    </source>
</reference>
<keyword evidence="1 4" id="KW-0812">Transmembrane</keyword>
<dbReference type="InterPro" id="IPR011701">
    <property type="entry name" value="MFS"/>
</dbReference>
<accession>A0A4Y9SI58</accession>
<feature type="domain" description="Major facilitator superfamily (MFS) profile" evidence="5">
    <location>
        <begin position="10"/>
        <end position="403"/>
    </location>
</feature>
<sequence length="413" mass="43052">MMTRRWHFSPLLLVLSGGAIMGLALGIRHVQGLFLLPLTTAHAWTRADFAFALALQNLVWGIAQPFTGMVADRFGSRRVIFAGCLLYGAGLYAMARATTPGEFALSAGLVIGVALSCTSFGAIYGALSRMLPPERRAWGLALAGAAGGLGQFVSVPAAQNALAALGAQGALVLLAVAISCLCVFALPLHDAPPVGGAVSAAADPRPNAPQSMRATLRAAAGHRDLWMLGIGFLACGFQLAFIATHLPAYLLDKGLDGRSAMAALAIIAMANVAGTYVCGLLGAKLSKPKLLAGLYLVRSAAIALFVLVPLSEATLYAFAFVMGLLWLGTVPLTTGIVSRIFGVQYLSTLFGFVFLGHQIGSFLGVWLGGVMFDATQSYDAVWLCAIAVGIGAAALHWPIREQPAPIMLRAQMA</sequence>
<feature type="transmembrane region" description="Helical" evidence="4">
    <location>
        <begin position="161"/>
        <end position="186"/>
    </location>
</feature>
<dbReference type="OrthoDB" id="146345at2"/>
<keyword evidence="3 4" id="KW-0472">Membrane</keyword>
<dbReference type="EMBL" id="SPVF01000083">
    <property type="protein sequence ID" value="TFW24698.1"/>
    <property type="molecule type" value="Genomic_DNA"/>
</dbReference>
<feature type="transmembrane region" description="Helical" evidence="4">
    <location>
        <begin position="137"/>
        <end position="155"/>
    </location>
</feature>
<dbReference type="Gene3D" id="1.20.1250.20">
    <property type="entry name" value="MFS general substrate transporter like domains"/>
    <property type="match status" value="1"/>
</dbReference>
<dbReference type="InterPro" id="IPR036259">
    <property type="entry name" value="MFS_trans_sf"/>
</dbReference>
<dbReference type="InterPro" id="IPR020846">
    <property type="entry name" value="MFS_dom"/>
</dbReference>
<organism evidence="6 7">
    <name type="scientific">Zemynaea arenosa</name>
    <dbReference type="NCBI Taxonomy" id="2561931"/>
    <lineage>
        <taxon>Bacteria</taxon>
        <taxon>Pseudomonadati</taxon>
        <taxon>Pseudomonadota</taxon>
        <taxon>Betaproteobacteria</taxon>
        <taxon>Burkholderiales</taxon>
        <taxon>Oxalobacteraceae</taxon>
        <taxon>Telluria group</taxon>
        <taxon>Zemynaea</taxon>
    </lineage>
</organism>
<feature type="transmembrane region" description="Helical" evidence="4">
    <location>
        <begin position="225"/>
        <end position="248"/>
    </location>
</feature>
<feature type="transmembrane region" description="Helical" evidence="4">
    <location>
        <begin position="349"/>
        <end position="368"/>
    </location>
</feature>
<proteinExistence type="predicted"/>
<dbReference type="Pfam" id="PF07690">
    <property type="entry name" value="MFS_1"/>
    <property type="match status" value="1"/>
</dbReference>
<evidence type="ECO:0000313" key="6">
    <source>
        <dbReference type="EMBL" id="TFW24698.1"/>
    </source>
</evidence>
<evidence type="ECO:0000256" key="4">
    <source>
        <dbReference type="SAM" id="Phobius"/>
    </source>
</evidence>
<dbReference type="GO" id="GO:0022857">
    <property type="term" value="F:transmembrane transporter activity"/>
    <property type="evidence" value="ECO:0007669"/>
    <property type="project" value="InterPro"/>
</dbReference>
<evidence type="ECO:0000256" key="1">
    <source>
        <dbReference type="ARBA" id="ARBA00022692"/>
    </source>
</evidence>
<evidence type="ECO:0000313" key="7">
    <source>
        <dbReference type="Proteomes" id="UP000298438"/>
    </source>
</evidence>
<keyword evidence="2 4" id="KW-1133">Transmembrane helix</keyword>
<evidence type="ECO:0000256" key="2">
    <source>
        <dbReference type="ARBA" id="ARBA00022989"/>
    </source>
</evidence>
<evidence type="ECO:0000256" key="3">
    <source>
        <dbReference type="ARBA" id="ARBA00023136"/>
    </source>
</evidence>
<dbReference type="PANTHER" id="PTHR11360:SF284">
    <property type="entry name" value="EG:103B4.3 PROTEIN-RELATED"/>
    <property type="match status" value="1"/>
</dbReference>
<dbReference type="PANTHER" id="PTHR11360">
    <property type="entry name" value="MONOCARBOXYLATE TRANSPORTER"/>
    <property type="match status" value="1"/>
</dbReference>
<feature type="transmembrane region" description="Helical" evidence="4">
    <location>
        <begin position="50"/>
        <end position="67"/>
    </location>
</feature>
<protein>
    <submittedName>
        <fullName evidence="6">MFS transporter</fullName>
    </submittedName>
</protein>
<feature type="transmembrane region" description="Helical" evidence="4">
    <location>
        <begin position="79"/>
        <end position="97"/>
    </location>
</feature>
<evidence type="ECO:0000259" key="5">
    <source>
        <dbReference type="PROSITE" id="PS50850"/>
    </source>
</evidence>
<name>A0A4Y9SI58_9BURK</name>
<keyword evidence="7" id="KW-1185">Reference proteome</keyword>
<dbReference type="CDD" id="cd17355">
    <property type="entry name" value="MFS_YcxA_like"/>
    <property type="match status" value="1"/>
</dbReference>
<comment type="caution">
    <text evidence="6">The sequence shown here is derived from an EMBL/GenBank/DDBJ whole genome shotgun (WGS) entry which is preliminary data.</text>
</comment>
<feature type="transmembrane region" description="Helical" evidence="4">
    <location>
        <begin position="380"/>
        <end position="399"/>
    </location>
</feature>
<dbReference type="AlphaFoldDB" id="A0A4Y9SI58"/>